<proteinExistence type="predicted"/>
<organism evidence="1">
    <name type="scientific">Siphoviridae sp. ctwHj1</name>
    <dbReference type="NCBI Taxonomy" id="2825727"/>
    <lineage>
        <taxon>Viruses</taxon>
        <taxon>Duplodnaviria</taxon>
        <taxon>Heunggongvirae</taxon>
        <taxon>Uroviricota</taxon>
        <taxon>Caudoviricetes</taxon>
    </lineage>
</organism>
<sequence>MKGMTLNEITEAFESKLIDVLGTDARIVFPNQDADFSQETDILAIQKVSFGQVYQSEKGGPESLSQATGVYLVNLSVKNGQSLIPMKNVAQRIINEFRRKRIQCIICKEPYPRDVGEGDDGRYAFLVNIPWDMYFNTEEV</sequence>
<dbReference type="Gene3D" id="3.30.2000.20">
    <property type="match status" value="1"/>
</dbReference>
<name>A0A8S5U6F7_9CAUD</name>
<protein>
    <submittedName>
        <fullName evidence="1">Uncharacterized protein</fullName>
    </submittedName>
</protein>
<reference evidence="1" key="1">
    <citation type="journal article" date="2021" name="Proc. Natl. Acad. Sci. U.S.A.">
        <title>A Catalog of Tens of Thousands of Viruses from Human Metagenomes Reveals Hidden Associations with Chronic Diseases.</title>
        <authorList>
            <person name="Tisza M.J."/>
            <person name="Buck C.B."/>
        </authorList>
    </citation>
    <scope>NUCLEOTIDE SEQUENCE</scope>
    <source>
        <strain evidence="1">CtwHj1</strain>
    </source>
</reference>
<dbReference type="EMBL" id="BK016018">
    <property type="protein sequence ID" value="DAF89966.1"/>
    <property type="molecule type" value="Genomic_DNA"/>
</dbReference>
<accession>A0A8S5U6F7</accession>
<evidence type="ECO:0000313" key="1">
    <source>
        <dbReference type="EMBL" id="DAF89966.1"/>
    </source>
</evidence>